<dbReference type="STRING" id="391735.Veis_1728"/>
<dbReference type="PIRSF" id="PIRSF016919">
    <property type="entry name" value="HupE_UreJ"/>
    <property type="match status" value="1"/>
</dbReference>
<evidence type="ECO:0000313" key="1">
    <source>
        <dbReference type="EMBL" id="ABM57482.1"/>
    </source>
</evidence>
<proteinExistence type="predicted"/>
<sequence>MHPLRLSHPAMTLPTALLFSAIGAMGTSASAHTGIPVPSHSSFVGGLLHPLLGLDHLAAMLAVGLWSALAARRAGPGLLWGPMGFAALLLAGAALGLRGAAIPAVEPMVAASLLPIGLLVVTRLRLPGWVAALAMGALALFHGLAHGNELAGSASAWQTLAGLLLATALLHCAGLAAGWALRARTPWLARAAGAGVALWGGALLVQMA</sequence>
<name>A1WIM5_VEREI</name>
<keyword evidence="2" id="KW-1185">Reference proteome</keyword>
<accession>A1WIM5</accession>
<dbReference type="EMBL" id="CP000542">
    <property type="protein sequence ID" value="ABM57482.1"/>
    <property type="molecule type" value="Genomic_DNA"/>
</dbReference>
<dbReference type="Proteomes" id="UP000000374">
    <property type="component" value="Chromosome"/>
</dbReference>
<reference evidence="2" key="1">
    <citation type="submission" date="2006-12" db="EMBL/GenBank/DDBJ databases">
        <title>Complete sequence of chromosome 1 of Verminephrobacter eiseniae EF01-2.</title>
        <authorList>
            <person name="Copeland A."/>
            <person name="Lucas S."/>
            <person name="Lapidus A."/>
            <person name="Barry K."/>
            <person name="Detter J.C."/>
            <person name="Glavina del Rio T."/>
            <person name="Dalin E."/>
            <person name="Tice H."/>
            <person name="Pitluck S."/>
            <person name="Chertkov O."/>
            <person name="Brettin T."/>
            <person name="Bruce D."/>
            <person name="Han C."/>
            <person name="Tapia R."/>
            <person name="Gilna P."/>
            <person name="Schmutz J."/>
            <person name="Larimer F."/>
            <person name="Land M."/>
            <person name="Hauser L."/>
            <person name="Kyrpides N."/>
            <person name="Kim E."/>
            <person name="Stahl D."/>
            <person name="Richardson P."/>
        </authorList>
    </citation>
    <scope>NUCLEOTIDE SEQUENCE [LARGE SCALE GENOMIC DNA]</scope>
    <source>
        <strain evidence="2">EF01-2</strain>
    </source>
</reference>
<dbReference type="HOGENOM" id="CLU_088877_0_1_4"/>
<evidence type="ECO:0000313" key="2">
    <source>
        <dbReference type="Proteomes" id="UP000000374"/>
    </source>
</evidence>
<dbReference type="InterPro" id="IPR007038">
    <property type="entry name" value="HupE_UreJ"/>
</dbReference>
<protein>
    <submittedName>
        <fullName evidence="1">HupE/UreJ protein</fullName>
    </submittedName>
</protein>
<dbReference type="eggNOG" id="COG2370">
    <property type="taxonomic scope" value="Bacteria"/>
</dbReference>
<dbReference type="AlphaFoldDB" id="A1WIM5"/>
<dbReference type="KEGG" id="vei:Veis_1728"/>
<dbReference type="OrthoDB" id="9808192at2"/>
<gene>
    <name evidence="1" type="ordered locus">Veis_1728</name>
</gene>
<organism evidence="1 2">
    <name type="scientific">Verminephrobacter eiseniae (strain EF01-2)</name>
    <dbReference type="NCBI Taxonomy" id="391735"/>
    <lineage>
        <taxon>Bacteria</taxon>
        <taxon>Pseudomonadati</taxon>
        <taxon>Pseudomonadota</taxon>
        <taxon>Betaproteobacteria</taxon>
        <taxon>Burkholderiales</taxon>
        <taxon>Comamonadaceae</taxon>
        <taxon>Verminephrobacter</taxon>
    </lineage>
</organism>
<dbReference type="Pfam" id="PF04955">
    <property type="entry name" value="HupE_UreJ"/>
    <property type="match status" value="1"/>
</dbReference>